<protein>
    <submittedName>
        <fullName evidence="1">Uncharacterized protein</fullName>
    </submittedName>
</protein>
<evidence type="ECO:0000313" key="1">
    <source>
        <dbReference type="EMBL" id="EYC03464.1"/>
    </source>
</evidence>
<gene>
    <name evidence="1" type="primary">Acey_s0094.g2774</name>
    <name evidence="1" type="ORF">Y032_0094g2774</name>
</gene>
<dbReference type="EMBL" id="JARK01001430">
    <property type="protein sequence ID" value="EYC03464.1"/>
    <property type="molecule type" value="Genomic_DNA"/>
</dbReference>
<sequence length="89" mass="10527">MCEFGAIFAYCAHFNALQKIGLREDRTFDHVGGGDGVLLLLTVDPRHQLTKWNRGEMIASKYDRIIIRKKIPWFYRIVVFYNTQQNEYE</sequence>
<comment type="caution">
    <text evidence="1">The sequence shown here is derived from an EMBL/GenBank/DDBJ whole genome shotgun (WGS) entry which is preliminary data.</text>
</comment>
<proteinExistence type="predicted"/>
<name>A0A016TKE4_9BILA</name>
<organism evidence="1 2">
    <name type="scientific">Ancylostoma ceylanicum</name>
    <dbReference type="NCBI Taxonomy" id="53326"/>
    <lineage>
        <taxon>Eukaryota</taxon>
        <taxon>Metazoa</taxon>
        <taxon>Ecdysozoa</taxon>
        <taxon>Nematoda</taxon>
        <taxon>Chromadorea</taxon>
        <taxon>Rhabditida</taxon>
        <taxon>Rhabditina</taxon>
        <taxon>Rhabditomorpha</taxon>
        <taxon>Strongyloidea</taxon>
        <taxon>Ancylostomatidae</taxon>
        <taxon>Ancylostomatinae</taxon>
        <taxon>Ancylostoma</taxon>
    </lineage>
</organism>
<keyword evidence="2" id="KW-1185">Reference proteome</keyword>
<dbReference type="Proteomes" id="UP000024635">
    <property type="component" value="Unassembled WGS sequence"/>
</dbReference>
<evidence type="ECO:0000313" key="2">
    <source>
        <dbReference type="Proteomes" id="UP000024635"/>
    </source>
</evidence>
<dbReference type="AlphaFoldDB" id="A0A016TKE4"/>
<accession>A0A016TKE4</accession>
<reference evidence="2" key="1">
    <citation type="journal article" date="2015" name="Nat. Genet.">
        <title>The genome and transcriptome of the zoonotic hookworm Ancylostoma ceylanicum identify infection-specific gene families.</title>
        <authorList>
            <person name="Schwarz E.M."/>
            <person name="Hu Y."/>
            <person name="Antoshechkin I."/>
            <person name="Miller M.M."/>
            <person name="Sternberg P.W."/>
            <person name="Aroian R.V."/>
        </authorList>
    </citation>
    <scope>NUCLEOTIDE SEQUENCE</scope>
    <source>
        <strain evidence="2">HY135</strain>
    </source>
</reference>